<protein>
    <submittedName>
        <fullName evidence="1">Uncharacterized protein</fullName>
    </submittedName>
</protein>
<proteinExistence type="predicted"/>
<gene>
    <name evidence="1" type="ORF">A2925_01235</name>
</gene>
<name>A0A1F8GK67_9BACT</name>
<evidence type="ECO:0000313" key="2">
    <source>
        <dbReference type="Proteomes" id="UP000178256"/>
    </source>
</evidence>
<dbReference type="Proteomes" id="UP000178256">
    <property type="component" value="Unassembled WGS sequence"/>
</dbReference>
<dbReference type="AlphaFoldDB" id="A0A1F8GK67"/>
<comment type="caution">
    <text evidence="1">The sequence shown here is derived from an EMBL/GenBank/DDBJ whole genome shotgun (WGS) entry which is preliminary data.</text>
</comment>
<dbReference type="EMBL" id="MGKL01000013">
    <property type="protein sequence ID" value="OGN25795.1"/>
    <property type="molecule type" value="Genomic_DNA"/>
</dbReference>
<organism evidence="1 2">
    <name type="scientific">Candidatus Yanofskybacteria bacterium RIFCSPLOWO2_01_FULL_44_22</name>
    <dbReference type="NCBI Taxonomy" id="1802697"/>
    <lineage>
        <taxon>Bacteria</taxon>
        <taxon>Candidatus Yanofskyibacteriota</taxon>
    </lineage>
</organism>
<dbReference type="STRING" id="1802697.A2925_01235"/>
<accession>A0A1F8GK67</accession>
<evidence type="ECO:0000313" key="1">
    <source>
        <dbReference type="EMBL" id="OGN25795.1"/>
    </source>
</evidence>
<reference evidence="1 2" key="1">
    <citation type="journal article" date="2016" name="Nat. Commun.">
        <title>Thousands of microbial genomes shed light on interconnected biogeochemical processes in an aquifer system.</title>
        <authorList>
            <person name="Anantharaman K."/>
            <person name="Brown C.T."/>
            <person name="Hug L.A."/>
            <person name="Sharon I."/>
            <person name="Castelle C.J."/>
            <person name="Probst A.J."/>
            <person name="Thomas B.C."/>
            <person name="Singh A."/>
            <person name="Wilkins M.J."/>
            <person name="Karaoz U."/>
            <person name="Brodie E.L."/>
            <person name="Williams K.H."/>
            <person name="Hubbard S.S."/>
            <person name="Banfield J.F."/>
        </authorList>
    </citation>
    <scope>NUCLEOTIDE SEQUENCE [LARGE SCALE GENOMIC DNA]</scope>
</reference>
<sequence length="104" mass="11842">MGERRSSAKSMYQDVSWNPVARVEPSPNLLMKSKPLFSWVAPGVTPQESLNISVAVQGFYRKVESMNADEVKRAFKDEILAMKEAMSEKGVVILEPRWFANFFK</sequence>